<evidence type="ECO:0000313" key="2">
    <source>
        <dbReference type="Proteomes" id="UP000076532"/>
    </source>
</evidence>
<dbReference type="AlphaFoldDB" id="A0A166DS10"/>
<keyword evidence="2" id="KW-1185">Reference proteome</keyword>
<proteinExistence type="predicted"/>
<protein>
    <submittedName>
        <fullName evidence="1">Uncharacterized protein</fullName>
    </submittedName>
</protein>
<gene>
    <name evidence="1" type="ORF">FIBSPDRAFT_867636</name>
</gene>
<name>A0A166DS10_9AGAM</name>
<organism evidence="1 2">
    <name type="scientific">Athelia psychrophila</name>
    <dbReference type="NCBI Taxonomy" id="1759441"/>
    <lineage>
        <taxon>Eukaryota</taxon>
        <taxon>Fungi</taxon>
        <taxon>Dikarya</taxon>
        <taxon>Basidiomycota</taxon>
        <taxon>Agaricomycotina</taxon>
        <taxon>Agaricomycetes</taxon>
        <taxon>Agaricomycetidae</taxon>
        <taxon>Atheliales</taxon>
        <taxon>Atheliaceae</taxon>
        <taxon>Athelia</taxon>
    </lineage>
</organism>
<accession>A0A166DS10</accession>
<evidence type="ECO:0000313" key="1">
    <source>
        <dbReference type="EMBL" id="KZP15009.1"/>
    </source>
</evidence>
<dbReference type="Proteomes" id="UP000076532">
    <property type="component" value="Unassembled WGS sequence"/>
</dbReference>
<sequence length="119" mass="13731">MVILVGGYVLSYKDTAKFADANNLHYQEEILACISINRFFREEKLDNPMPALIAVPWRVKGVIRSRIMLPTRMTDDNIKFKFEEGEKDLNLRRRLLEYKGLDNVPLPFVTVANPFGTGR</sequence>
<dbReference type="EMBL" id="KV417609">
    <property type="protein sequence ID" value="KZP15009.1"/>
    <property type="molecule type" value="Genomic_DNA"/>
</dbReference>
<reference evidence="1 2" key="1">
    <citation type="journal article" date="2016" name="Mol. Biol. Evol.">
        <title>Comparative Genomics of Early-Diverging Mushroom-Forming Fungi Provides Insights into the Origins of Lignocellulose Decay Capabilities.</title>
        <authorList>
            <person name="Nagy L.G."/>
            <person name="Riley R."/>
            <person name="Tritt A."/>
            <person name="Adam C."/>
            <person name="Daum C."/>
            <person name="Floudas D."/>
            <person name="Sun H."/>
            <person name="Yadav J.S."/>
            <person name="Pangilinan J."/>
            <person name="Larsson K.H."/>
            <person name="Matsuura K."/>
            <person name="Barry K."/>
            <person name="Labutti K."/>
            <person name="Kuo R."/>
            <person name="Ohm R.A."/>
            <person name="Bhattacharya S.S."/>
            <person name="Shirouzu T."/>
            <person name="Yoshinaga Y."/>
            <person name="Martin F.M."/>
            <person name="Grigoriev I.V."/>
            <person name="Hibbett D.S."/>
        </authorList>
    </citation>
    <scope>NUCLEOTIDE SEQUENCE [LARGE SCALE GENOMIC DNA]</scope>
    <source>
        <strain evidence="1 2">CBS 109695</strain>
    </source>
</reference>